<feature type="transmembrane region" description="Helical" evidence="1">
    <location>
        <begin position="372"/>
        <end position="390"/>
    </location>
</feature>
<sequence length="407" mass="47149">MRKLILLLIIVIGYTTQTKAWEMQRIVLSDSAKVSLLTNAPWDEAVYSLFGHTSMRVSDPAQNIDYAFNFGLFNMSKSNFIFLFMKGETDYMVAPIPYNAYYQEYKERGVGIIEQVFNLSPKEKQDIFDALLVNCLPENREYRYNYFYDNCSTRPRDIFEKYINGKIEYTPTNKEQTYRDLVIECTNSRQWFRFGINLVIGADADKVITDRQKDFLPRYLMNAYEGATVTGDSIPRNILLSTTTILEAKTFEKDFPVTPLYAGITLLIISALISYIVYKKQITGLGKAFDTILFLIAGIAGCIIFFLMFFSVHPCTNPNWNIIWLNPLQLIVALLFFVKSLSKCIYYYHFINFVALLAFLLAWNLIPQQLETTFIPFILSIGLRSFMNVLQQKKFKKKADYSLPRAK</sequence>
<name>A0A212IU91_9BACT</name>
<evidence type="ECO:0000259" key="2">
    <source>
        <dbReference type="Pfam" id="PF13387"/>
    </source>
</evidence>
<gene>
    <name evidence="4" type="ORF">KL86DYS1_10154</name>
</gene>
<evidence type="ECO:0000259" key="3">
    <source>
        <dbReference type="Pfam" id="PF25221"/>
    </source>
</evidence>
<dbReference type="InterPro" id="IPR057436">
    <property type="entry name" value="5TMH_Lnb"/>
</dbReference>
<dbReference type="Pfam" id="PF13387">
    <property type="entry name" value="Lnb_N"/>
    <property type="match status" value="1"/>
</dbReference>
<dbReference type="AlphaFoldDB" id="A0A212IU91"/>
<dbReference type="Pfam" id="PF25221">
    <property type="entry name" value="5TMH_Lnb"/>
    <property type="match status" value="1"/>
</dbReference>
<feature type="transmembrane region" description="Helical" evidence="1">
    <location>
        <begin position="345"/>
        <end position="366"/>
    </location>
</feature>
<feature type="transmembrane region" description="Helical" evidence="1">
    <location>
        <begin position="260"/>
        <end position="278"/>
    </location>
</feature>
<organism evidence="4">
    <name type="scientific">uncultured Dysgonomonas sp</name>
    <dbReference type="NCBI Taxonomy" id="206096"/>
    <lineage>
        <taxon>Bacteria</taxon>
        <taxon>Pseudomonadati</taxon>
        <taxon>Bacteroidota</taxon>
        <taxon>Bacteroidia</taxon>
        <taxon>Bacteroidales</taxon>
        <taxon>Dysgonomonadaceae</taxon>
        <taxon>Dysgonomonas</taxon>
        <taxon>environmental samples</taxon>
    </lineage>
</organism>
<feature type="transmembrane region" description="Helical" evidence="1">
    <location>
        <begin position="290"/>
        <end position="310"/>
    </location>
</feature>
<accession>A0A212IU91</accession>
<dbReference type="InterPro" id="IPR025178">
    <property type="entry name" value="Lnb_N"/>
</dbReference>
<keyword evidence="1" id="KW-0812">Transmembrane</keyword>
<evidence type="ECO:0000256" key="1">
    <source>
        <dbReference type="SAM" id="Phobius"/>
    </source>
</evidence>
<evidence type="ECO:0000313" key="4">
    <source>
        <dbReference type="EMBL" id="SBV90747.1"/>
    </source>
</evidence>
<feature type="domain" description="Lnb N-terminal periplasmic" evidence="2">
    <location>
        <begin position="21"/>
        <end position="181"/>
    </location>
</feature>
<feature type="transmembrane region" description="Helical" evidence="1">
    <location>
        <begin position="322"/>
        <end position="338"/>
    </location>
</feature>
<dbReference type="EMBL" id="FLUM01000001">
    <property type="protein sequence ID" value="SBV90747.1"/>
    <property type="molecule type" value="Genomic_DNA"/>
</dbReference>
<keyword evidence="1" id="KW-0472">Membrane</keyword>
<feature type="domain" description="Lnb-like transmembrane" evidence="3">
    <location>
        <begin position="252"/>
        <end position="393"/>
    </location>
</feature>
<proteinExistence type="predicted"/>
<keyword evidence="1" id="KW-1133">Transmembrane helix</keyword>
<protein>
    <submittedName>
        <fullName evidence="4">Uncharacterized protein</fullName>
    </submittedName>
</protein>
<reference evidence="4" key="1">
    <citation type="submission" date="2016-04" db="EMBL/GenBank/DDBJ databases">
        <authorList>
            <person name="Evans L.H."/>
            <person name="Alamgir A."/>
            <person name="Owens N."/>
            <person name="Weber N.D."/>
            <person name="Virtaneva K."/>
            <person name="Barbian K."/>
            <person name="Babar A."/>
            <person name="Rosenke K."/>
        </authorList>
    </citation>
    <scope>NUCLEOTIDE SEQUENCE</scope>
    <source>
        <strain evidence="4">86-1</strain>
    </source>
</reference>